<feature type="region of interest" description="Disordered" evidence="2">
    <location>
        <begin position="244"/>
        <end position="293"/>
    </location>
</feature>
<name>A0ABX3A6Y7_9GAMM</name>
<accession>A0ABX3A6Y7</accession>
<comment type="caution">
    <text evidence="3">The sequence shown here is derived from an EMBL/GenBank/DDBJ whole genome shotgun (WGS) entry which is preliminary data.</text>
</comment>
<keyword evidence="1" id="KW-0175">Coiled coil</keyword>
<feature type="region of interest" description="Disordered" evidence="2">
    <location>
        <begin position="540"/>
        <end position="565"/>
    </location>
</feature>
<evidence type="ECO:0000256" key="2">
    <source>
        <dbReference type="SAM" id="MobiDB-lite"/>
    </source>
</evidence>
<evidence type="ECO:0000256" key="1">
    <source>
        <dbReference type="SAM" id="Coils"/>
    </source>
</evidence>
<feature type="coiled-coil region" evidence="1">
    <location>
        <begin position="320"/>
        <end position="389"/>
    </location>
</feature>
<feature type="coiled-coil region" evidence="1">
    <location>
        <begin position="464"/>
        <end position="537"/>
    </location>
</feature>
<feature type="coiled-coil region" evidence="1">
    <location>
        <begin position="127"/>
        <end position="154"/>
    </location>
</feature>
<feature type="compositionally biased region" description="Polar residues" evidence="2">
    <location>
        <begin position="244"/>
        <end position="254"/>
    </location>
</feature>
<gene>
    <name evidence="3" type="ORF">BGC07_11605</name>
</gene>
<dbReference type="Proteomes" id="UP000094329">
    <property type="component" value="Unassembled WGS sequence"/>
</dbReference>
<protein>
    <submittedName>
        <fullName evidence="3">Uncharacterized protein</fullName>
    </submittedName>
</protein>
<proteinExistence type="predicted"/>
<evidence type="ECO:0000313" key="4">
    <source>
        <dbReference type="Proteomes" id="UP000094329"/>
    </source>
</evidence>
<sequence>MRNAKKMAAGYAAMVKLSQITNEMVKLSRAMYAHIRAETAATAAPFSLTSSLTTKTILERFYLVMEQLKKEADRIYNEEASPLIMHLEHNRRKSRKTQPAYDMATDVKTAKEGLDEAYRSVQKYRKMSEFQQARARSEQTVEKMNQQVDEVAKKYPFIDEGALPEFKYSRNPNYDGINRDLSGKLQDLADRYNAEEFKALAMQMFADLLTDEDSRLQFNVRSSDDLVRLRGIAEEFIPRVAQELSTKRPQSTNPFDLPVVGPGDQERESSAAVSAGDRDWIGEDNPEQHSDTRHHAEDFLRTARLYAAQVEETQQGSVTVSQLLEELNRVKEENHQYRVAARANEVTVEGLQRKAAAHVAKAEDLQERIDELEAKVAAISESLDASQAELEAARISHETSSGTVAENFEKLKQMVIGRSQKIEKDNASIVDELYELARSVPDQAKFDKFSQRMVQLHKEQVDFLDFLKKELEKAAEHHKHNSEEVTGLIAKASVQVDLANARLREVQEKLDDMREQVVTLTRDLEDARATIRDLQAQIAAMNPPPPSQDQSQEATSKESHLTFRAKGGSSVEVDSVLTDPIDNITRTRNLIKIIETTLKEVEAKEGSENKRKYLRDLVDQLKAHNKTKMSDDQFKKYLKSALGIACQNRSGRGRKKETNTGHKMIELINNEEKYPNIRTVIPGTGKIDFKNDILKGFLKIEAKYLESSRIESANLRSGNDKGNLFYAEFAAADQPSSGHAREASL</sequence>
<keyword evidence="4" id="KW-1185">Reference proteome</keyword>
<reference evidence="3 4" key="1">
    <citation type="submission" date="2016-08" db="EMBL/GenBank/DDBJ databases">
        <title>Draft genome sequence of Candidatus Piscirickettsia litoralis, from seawater.</title>
        <authorList>
            <person name="Wan X."/>
            <person name="Lee A.J."/>
            <person name="Hou S."/>
            <person name="Donachie S.P."/>
        </authorList>
    </citation>
    <scope>NUCLEOTIDE SEQUENCE [LARGE SCALE GENOMIC DNA]</scope>
    <source>
        <strain evidence="3 4">Y2</strain>
    </source>
</reference>
<dbReference type="EMBL" id="MDTU01000001">
    <property type="protein sequence ID" value="ODN43446.1"/>
    <property type="molecule type" value="Genomic_DNA"/>
</dbReference>
<feature type="compositionally biased region" description="Basic and acidic residues" evidence="2">
    <location>
        <begin position="276"/>
        <end position="293"/>
    </location>
</feature>
<organism evidence="3 4">
    <name type="scientific">Piscirickettsia litoralis</name>
    <dbReference type="NCBI Taxonomy" id="1891921"/>
    <lineage>
        <taxon>Bacteria</taxon>
        <taxon>Pseudomonadati</taxon>
        <taxon>Pseudomonadota</taxon>
        <taxon>Gammaproteobacteria</taxon>
        <taxon>Thiotrichales</taxon>
        <taxon>Piscirickettsiaceae</taxon>
        <taxon>Piscirickettsia</taxon>
    </lineage>
</organism>
<evidence type="ECO:0000313" key="3">
    <source>
        <dbReference type="EMBL" id="ODN43446.1"/>
    </source>
</evidence>